<dbReference type="GO" id="GO:0005829">
    <property type="term" value="C:cytosol"/>
    <property type="evidence" value="ECO:0007669"/>
    <property type="project" value="TreeGrafter"/>
</dbReference>
<organism evidence="3 4">
    <name type="scientific">Chryseobacterium piperi</name>
    <dbReference type="NCBI Taxonomy" id="558152"/>
    <lineage>
        <taxon>Bacteria</taxon>
        <taxon>Pseudomonadati</taxon>
        <taxon>Bacteroidota</taxon>
        <taxon>Flavobacteriia</taxon>
        <taxon>Flavobacteriales</taxon>
        <taxon>Weeksellaceae</taxon>
        <taxon>Chryseobacterium group</taxon>
        <taxon>Chryseobacterium</taxon>
    </lineage>
</organism>
<proteinExistence type="predicted"/>
<dbReference type="RefSeq" id="WP_034680426.1">
    <property type="nucleotide sequence ID" value="NZ_CP023049.2"/>
</dbReference>
<evidence type="ECO:0000259" key="2">
    <source>
        <dbReference type="Pfam" id="PF18216"/>
    </source>
</evidence>
<dbReference type="GO" id="GO:0004479">
    <property type="term" value="F:methionyl-tRNA formyltransferase activity"/>
    <property type="evidence" value="ECO:0007669"/>
    <property type="project" value="TreeGrafter"/>
</dbReference>
<dbReference type="KEGG" id="cpip:CJF12_12710"/>
<dbReference type="SUPFAM" id="SSF53328">
    <property type="entry name" value="Formyltransferase"/>
    <property type="match status" value="1"/>
</dbReference>
<dbReference type="NCBIfam" id="NF005755">
    <property type="entry name" value="PRK07579.1"/>
    <property type="match status" value="1"/>
</dbReference>
<accession>A0A086BMU7</accession>
<dbReference type="InterPro" id="IPR002376">
    <property type="entry name" value="Formyl_transf_N"/>
</dbReference>
<dbReference type="AlphaFoldDB" id="A0A086BMU7"/>
<dbReference type="PANTHER" id="PTHR11138:SF5">
    <property type="entry name" value="METHIONYL-TRNA FORMYLTRANSFERASE, MITOCHONDRIAL"/>
    <property type="match status" value="1"/>
</dbReference>
<dbReference type="eggNOG" id="COG0223">
    <property type="taxonomic scope" value="Bacteria"/>
</dbReference>
<sequence length="248" mass="28658">MFNNILVISDNAFLCKKLENILIEKLNDEQNVNFAISPFSTINDFKGFIKSEVFILDLKNENDIHHITDKYDLVLSIHCKQFFPNNLIDRVKCINIHPGYNPINRGWYPQVFSILHNLPIGATIHEIDNKLDHGPIIDRAFVEKSIDDTSGSLYDKILEKEIELFNKNVEAILNNTYETFFPENEGNIFLKKDFNNLCKIDLQEQTTTGQFINKLRALSHKSFKNAYFIDPKSGKKVFISINIEASKD</sequence>
<dbReference type="Gene3D" id="3.40.50.170">
    <property type="entry name" value="Formyl transferase, N-terminal domain"/>
    <property type="match status" value="1"/>
</dbReference>
<keyword evidence="4" id="KW-1185">Reference proteome</keyword>
<gene>
    <name evidence="3" type="ORF">IQ37_00305</name>
</gene>
<dbReference type="STRING" id="558152.IQ37_00305"/>
<feature type="domain" description="N-formyltransferase dimerization C-terminal" evidence="2">
    <location>
        <begin position="193"/>
        <end position="244"/>
    </location>
</feature>
<evidence type="ECO:0000313" key="3">
    <source>
        <dbReference type="EMBL" id="KFF30261.1"/>
    </source>
</evidence>
<evidence type="ECO:0000259" key="1">
    <source>
        <dbReference type="Pfam" id="PF00551"/>
    </source>
</evidence>
<evidence type="ECO:0008006" key="5">
    <source>
        <dbReference type="Google" id="ProtNLM"/>
    </source>
</evidence>
<dbReference type="PANTHER" id="PTHR11138">
    <property type="entry name" value="METHIONYL-TRNA FORMYLTRANSFERASE"/>
    <property type="match status" value="1"/>
</dbReference>
<dbReference type="OrthoDB" id="1092294at2"/>
<feature type="domain" description="Formyl transferase N-terminal" evidence="1">
    <location>
        <begin position="70"/>
        <end position="166"/>
    </location>
</feature>
<name>A0A086BMU7_9FLAO</name>
<reference evidence="3 4" key="1">
    <citation type="submission" date="2014-07" db="EMBL/GenBank/DDBJ databases">
        <title>Genome of Chryseobacterium piperi CTM.</title>
        <authorList>
            <person name="Pipes S.E."/>
            <person name="Stropko S.J."/>
            <person name="Newman J.D."/>
        </authorList>
    </citation>
    <scope>NUCLEOTIDE SEQUENCE [LARGE SCALE GENOMIC DNA]</scope>
    <source>
        <strain evidence="3 4">CTM</strain>
    </source>
</reference>
<dbReference type="InterPro" id="IPR040660">
    <property type="entry name" value="N_formyltrans_C"/>
</dbReference>
<protein>
    <recommendedName>
        <fullName evidence="5">dTDP-4-amino-4,6-dideoxyglucose formyltransferase</fullName>
    </recommendedName>
</protein>
<dbReference type="Proteomes" id="UP000028709">
    <property type="component" value="Unassembled WGS sequence"/>
</dbReference>
<dbReference type="Pfam" id="PF00551">
    <property type="entry name" value="Formyl_trans_N"/>
    <property type="match status" value="1"/>
</dbReference>
<comment type="caution">
    <text evidence="3">The sequence shown here is derived from an EMBL/GenBank/DDBJ whole genome shotgun (WGS) entry which is preliminary data.</text>
</comment>
<dbReference type="Pfam" id="PF18216">
    <property type="entry name" value="N_formyltrans_C"/>
    <property type="match status" value="1"/>
</dbReference>
<dbReference type="InterPro" id="IPR036477">
    <property type="entry name" value="Formyl_transf_N_sf"/>
</dbReference>
<evidence type="ECO:0000313" key="4">
    <source>
        <dbReference type="Proteomes" id="UP000028709"/>
    </source>
</evidence>
<dbReference type="EMBL" id="JPRJ01000001">
    <property type="protein sequence ID" value="KFF30261.1"/>
    <property type="molecule type" value="Genomic_DNA"/>
</dbReference>